<dbReference type="SUPFAM" id="SSF52129">
    <property type="entry name" value="Caspase-like"/>
    <property type="match status" value="1"/>
</dbReference>
<name>A0A814ZYK7_9BILA</name>
<evidence type="ECO:0000313" key="2">
    <source>
        <dbReference type="EMBL" id="CAF1250082.1"/>
    </source>
</evidence>
<dbReference type="InterPro" id="IPR011600">
    <property type="entry name" value="Pept_C14_caspase"/>
</dbReference>
<dbReference type="PANTHER" id="PTHR22576:SF37">
    <property type="entry name" value="MUCOSA-ASSOCIATED LYMPHOID TISSUE LYMPHOMA TRANSLOCATION PROTEIN 1"/>
    <property type="match status" value="1"/>
</dbReference>
<dbReference type="Pfam" id="PF00656">
    <property type="entry name" value="Peptidase_C14"/>
    <property type="match status" value="1"/>
</dbReference>
<evidence type="ECO:0000259" key="1">
    <source>
        <dbReference type="Pfam" id="PF00656"/>
    </source>
</evidence>
<dbReference type="InterPro" id="IPR052039">
    <property type="entry name" value="Caspase-related_regulators"/>
</dbReference>
<dbReference type="PANTHER" id="PTHR22576">
    <property type="entry name" value="MUCOSA ASSOCIATED LYMPHOID TISSUE LYMPHOMA TRANSLOCATION PROTEIN 1/PARACASPASE"/>
    <property type="match status" value="1"/>
</dbReference>
<dbReference type="OrthoDB" id="412369at2759"/>
<feature type="domain" description="Peptidase C14 caspase" evidence="1">
    <location>
        <begin position="7"/>
        <end position="137"/>
    </location>
</feature>
<proteinExistence type="predicted"/>
<sequence>MHKSKNDQNFLIPCDDADIAVKGVKNRAILAQKLLDELTDRNPFVTIFLLDCCRLYYLRDRNLEQLRARGENLDTPKSSGLKEMHLSAGSLIAFACAPGAIANDLEGQRNGLFTKYLLRHIGTVNEDVRMILADVTHD</sequence>
<dbReference type="Gene3D" id="3.40.50.1460">
    <property type="match status" value="1"/>
</dbReference>
<evidence type="ECO:0000313" key="3">
    <source>
        <dbReference type="Proteomes" id="UP000663882"/>
    </source>
</evidence>
<comment type="caution">
    <text evidence="2">The sequence shown here is derived from an EMBL/GenBank/DDBJ whole genome shotgun (WGS) entry which is preliminary data.</text>
</comment>
<dbReference type="GO" id="GO:0006508">
    <property type="term" value="P:proteolysis"/>
    <property type="evidence" value="ECO:0007669"/>
    <property type="project" value="InterPro"/>
</dbReference>
<dbReference type="AlphaFoldDB" id="A0A814ZYK7"/>
<dbReference type="EMBL" id="CAJNOO010002252">
    <property type="protein sequence ID" value="CAF1250082.1"/>
    <property type="molecule type" value="Genomic_DNA"/>
</dbReference>
<dbReference type="Proteomes" id="UP000663882">
    <property type="component" value="Unassembled WGS sequence"/>
</dbReference>
<organism evidence="2 3">
    <name type="scientific">Rotaria sordida</name>
    <dbReference type="NCBI Taxonomy" id="392033"/>
    <lineage>
        <taxon>Eukaryota</taxon>
        <taxon>Metazoa</taxon>
        <taxon>Spiralia</taxon>
        <taxon>Gnathifera</taxon>
        <taxon>Rotifera</taxon>
        <taxon>Eurotatoria</taxon>
        <taxon>Bdelloidea</taxon>
        <taxon>Philodinida</taxon>
        <taxon>Philodinidae</taxon>
        <taxon>Rotaria</taxon>
    </lineage>
</organism>
<protein>
    <recommendedName>
        <fullName evidence="1">Peptidase C14 caspase domain-containing protein</fullName>
    </recommendedName>
</protein>
<accession>A0A814ZYK7</accession>
<dbReference type="GO" id="GO:0004197">
    <property type="term" value="F:cysteine-type endopeptidase activity"/>
    <property type="evidence" value="ECO:0007669"/>
    <property type="project" value="InterPro"/>
</dbReference>
<dbReference type="InterPro" id="IPR029030">
    <property type="entry name" value="Caspase-like_dom_sf"/>
</dbReference>
<feature type="non-terminal residue" evidence="2">
    <location>
        <position position="1"/>
    </location>
</feature>
<reference evidence="2" key="1">
    <citation type="submission" date="2021-02" db="EMBL/GenBank/DDBJ databases">
        <authorList>
            <person name="Nowell W R."/>
        </authorList>
    </citation>
    <scope>NUCLEOTIDE SEQUENCE</scope>
</reference>
<gene>
    <name evidence="2" type="ORF">RFH988_LOCUS27122</name>
</gene>